<evidence type="ECO:0000259" key="2">
    <source>
        <dbReference type="PROSITE" id="PS51708"/>
    </source>
</evidence>
<dbReference type="SMART" id="SM01118">
    <property type="entry name" value="CYTH"/>
    <property type="match status" value="1"/>
</dbReference>
<dbReference type="PANTHER" id="PTHR39569:SF1">
    <property type="entry name" value="INORGANIC TRIPHOSPHATASE"/>
    <property type="match status" value="1"/>
</dbReference>
<dbReference type="PANTHER" id="PTHR39569">
    <property type="entry name" value="INORGANIC TRIPHOSPHATASE"/>
    <property type="match status" value="1"/>
</dbReference>
<dbReference type="Pfam" id="PF05235">
    <property type="entry name" value="CHAD"/>
    <property type="match status" value="1"/>
</dbReference>
<dbReference type="Pfam" id="PF01928">
    <property type="entry name" value="CYTH"/>
    <property type="match status" value="1"/>
</dbReference>
<feature type="domain" description="CHAD" evidence="2">
    <location>
        <begin position="229"/>
        <end position="500"/>
    </location>
</feature>
<organism evidence="3 4">
    <name type="scientific">Mesorhizobium captivum</name>
    <dbReference type="NCBI Taxonomy" id="3072319"/>
    <lineage>
        <taxon>Bacteria</taxon>
        <taxon>Pseudomonadati</taxon>
        <taxon>Pseudomonadota</taxon>
        <taxon>Alphaproteobacteria</taxon>
        <taxon>Hyphomicrobiales</taxon>
        <taxon>Phyllobacteriaceae</taxon>
        <taxon>Mesorhizobium</taxon>
    </lineage>
</organism>
<dbReference type="Gene3D" id="1.40.20.10">
    <property type="entry name" value="CHAD domain"/>
    <property type="match status" value="1"/>
</dbReference>
<accession>A0ABU4YZG6</accession>
<dbReference type="InterPro" id="IPR007899">
    <property type="entry name" value="CHAD_dom"/>
</dbReference>
<feature type="domain" description="CYTH" evidence="1">
    <location>
        <begin position="22"/>
        <end position="215"/>
    </location>
</feature>
<dbReference type="InterPro" id="IPR039013">
    <property type="entry name" value="YgiF"/>
</dbReference>
<dbReference type="Proteomes" id="UP001271249">
    <property type="component" value="Unassembled WGS sequence"/>
</dbReference>
<dbReference type="InterPro" id="IPR033469">
    <property type="entry name" value="CYTH-like_dom_sf"/>
</dbReference>
<sequence length="503" mass="55423">MTHHAGGVPSIAVKRGGAEDIMQETELKLELSQSGARSLLKKNPFGSPPTILQQRSIYFDTTGWDLSKRGLSLRIRQSGNERVQTLKAGDGAAAGSFTREEWERPVAGDTPILDDPRIRDLLAGDGPKLTPLFEVHVKRHRWNVIEGDATVEVALDTGKVVAADREAPLCEIELEKKAGSSRALFALARKVDLITPTHLGVLSKAERGYRLLGSAPGAVKSAATPLTSDMSAATAFARIAAACLKQFRLNETALGWSRDADALHQARVSLRRLRSLCSICKSLFDDSRFDHLREELKWLASELGEARNIDVMIGRASSEALSSRLQDARDDAYAAVEASLSSVRARSLMIDATEWISIGDWRTQSDEKLHEQSSRNLALGVFDKFWKKVAKGGSDLIDADDETRHKVRIAAKKLRYAAEFFEPLYNGNAEAKRHRRFIKAMKGLQDHLGSLNDIATAPDMLATLELSDVAGAKDLFSAEDKSKLLKDAAEAHDAFVNTRRFWR</sequence>
<dbReference type="Gene3D" id="2.40.320.10">
    <property type="entry name" value="Hypothetical Protein Pfu-838710-001"/>
    <property type="match status" value="1"/>
</dbReference>
<dbReference type="SMART" id="SM00880">
    <property type="entry name" value="CHAD"/>
    <property type="match status" value="1"/>
</dbReference>
<dbReference type="EMBL" id="JAVIJC010000010">
    <property type="protein sequence ID" value="MDX8492371.1"/>
    <property type="molecule type" value="Genomic_DNA"/>
</dbReference>
<dbReference type="CDD" id="cd07756">
    <property type="entry name" value="CYTH-like_Pase_CHAD"/>
    <property type="match status" value="1"/>
</dbReference>
<dbReference type="InterPro" id="IPR023577">
    <property type="entry name" value="CYTH_domain"/>
</dbReference>
<dbReference type="PROSITE" id="PS51707">
    <property type="entry name" value="CYTH"/>
    <property type="match status" value="1"/>
</dbReference>
<evidence type="ECO:0000259" key="1">
    <source>
        <dbReference type="PROSITE" id="PS51707"/>
    </source>
</evidence>
<dbReference type="PROSITE" id="PS51708">
    <property type="entry name" value="CHAD"/>
    <property type="match status" value="1"/>
</dbReference>
<proteinExistence type="predicted"/>
<dbReference type="InterPro" id="IPR038186">
    <property type="entry name" value="CHAD_dom_sf"/>
</dbReference>
<gene>
    <name evidence="3" type="ORF">RFN29_12350</name>
</gene>
<comment type="caution">
    <text evidence="3">The sequence shown here is derived from an EMBL/GenBank/DDBJ whole genome shotgun (WGS) entry which is preliminary data.</text>
</comment>
<evidence type="ECO:0000313" key="3">
    <source>
        <dbReference type="EMBL" id="MDX8492371.1"/>
    </source>
</evidence>
<evidence type="ECO:0000313" key="4">
    <source>
        <dbReference type="Proteomes" id="UP001271249"/>
    </source>
</evidence>
<name>A0ABU4YZG6_9HYPH</name>
<dbReference type="SUPFAM" id="SSF55154">
    <property type="entry name" value="CYTH-like phosphatases"/>
    <property type="match status" value="1"/>
</dbReference>
<keyword evidence="4" id="KW-1185">Reference proteome</keyword>
<dbReference type="RefSeq" id="WP_320226354.1">
    <property type="nucleotide sequence ID" value="NZ_JAVIJC010000010.1"/>
</dbReference>
<protein>
    <submittedName>
        <fullName evidence="3">Inorganic triphosphatase</fullName>
    </submittedName>
</protein>
<reference evidence="3 4" key="1">
    <citation type="submission" date="2023-08" db="EMBL/GenBank/DDBJ databases">
        <title>Implementing the SeqCode for naming new Mesorhizobium species isolated from Vachellia karroo root nodules.</title>
        <authorList>
            <person name="Van Lill M."/>
        </authorList>
    </citation>
    <scope>NUCLEOTIDE SEQUENCE [LARGE SCALE GENOMIC DNA]</scope>
    <source>
        <strain evidence="3 4">VK22B</strain>
    </source>
</reference>